<dbReference type="InParanoid" id="H0EZD2"/>
<evidence type="ECO:0000256" key="1">
    <source>
        <dbReference type="SAM" id="MobiDB-lite"/>
    </source>
</evidence>
<organism evidence="2 3">
    <name type="scientific">Glarea lozoyensis (strain ATCC 74030 / MF5533)</name>
    <dbReference type="NCBI Taxonomy" id="1104152"/>
    <lineage>
        <taxon>Eukaryota</taxon>
        <taxon>Fungi</taxon>
        <taxon>Dikarya</taxon>
        <taxon>Ascomycota</taxon>
        <taxon>Pezizomycotina</taxon>
        <taxon>Leotiomycetes</taxon>
        <taxon>Helotiales</taxon>
        <taxon>Helotiaceae</taxon>
        <taxon>Glarea</taxon>
    </lineage>
</organism>
<feature type="compositionally biased region" description="Basic and acidic residues" evidence="1">
    <location>
        <begin position="15"/>
        <end position="41"/>
    </location>
</feature>
<feature type="region of interest" description="Disordered" evidence="1">
    <location>
        <begin position="1"/>
        <end position="76"/>
    </location>
</feature>
<dbReference type="OrthoDB" id="2103031at2759"/>
<dbReference type="HOGENOM" id="CLU_059602_0_0_1"/>
<keyword evidence="3" id="KW-1185">Reference proteome</keyword>
<gene>
    <name evidence="2" type="ORF">M7I_8195</name>
</gene>
<evidence type="ECO:0000313" key="2">
    <source>
        <dbReference type="EMBL" id="EHK96111.1"/>
    </source>
</evidence>
<dbReference type="AlphaFoldDB" id="H0EZD2"/>
<reference evidence="2 3" key="1">
    <citation type="journal article" date="2012" name="Eukaryot. Cell">
        <title>Genome sequence of the fungus Glarea lozoyensis: the first genome sequence of a species from the Helotiaceae family.</title>
        <authorList>
            <person name="Youssar L."/>
            <person name="Gruening B.A."/>
            <person name="Erxleben A."/>
            <person name="Guenther S."/>
            <person name="Huettel W."/>
        </authorList>
    </citation>
    <scope>NUCLEOTIDE SEQUENCE [LARGE SCALE GENOMIC DNA]</scope>
    <source>
        <strain evidence="3">ATCC 74030 / MF5533</strain>
    </source>
</reference>
<dbReference type="EMBL" id="AGUE01000280">
    <property type="protein sequence ID" value="EHK96111.1"/>
    <property type="molecule type" value="Genomic_DNA"/>
</dbReference>
<evidence type="ECO:0000313" key="3">
    <source>
        <dbReference type="Proteomes" id="UP000005446"/>
    </source>
</evidence>
<accession>H0EZD2</accession>
<protein>
    <submittedName>
        <fullName evidence="2">Uncharacterized protein</fullName>
    </submittedName>
</protein>
<dbReference type="Proteomes" id="UP000005446">
    <property type="component" value="Unassembled WGS sequence"/>
</dbReference>
<proteinExistence type="predicted"/>
<sequence length="287" mass="32598">MGWLWGSSDHSNASKSKDPVRDLDPDLRDFLKKEAPQKYEAKTTPPPPPERTIPKPAIAEDQFEDDSKPKVPPQSLYQDGRYAHIWKNYKSLSEVEAEGKSDQERMMDVMESHRTRQAELGRAALESCAVEQMEKFLKALGYLAAYDRPDVEEQIQMQADTLYHQMLDQEKAIETAKAEGKPIPAFPALLKAQMAKANVAQDLEKPEFDISSLAPRSQNPLKKRLEKFEGVEREIEELAIKAEVAAAAEMSGKIDHVGRQQLEERELRKAQGRETIADKVYYAFRAK</sequence>
<name>H0EZD2_GLAL7</name>
<comment type="caution">
    <text evidence="2">The sequence shown here is derived from an EMBL/GenBank/DDBJ whole genome shotgun (WGS) entry which is preliminary data.</text>
</comment>